<proteinExistence type="predicted"/>
<dbReference type="InterPro" id="IPR025737">
    <property type="entry name" value="FApF"/>
</dbReference>
<organism evidence="1">
    <name type="scientific">hydrothermal vent metagenome</name>
    <dbReference type="NCBI Taxonomy" id="652676"/>
    <lineage>
        <taxon>unclassified sequences</taxon>
        <taxon>metagenomes</taxon>
        <taxon>ecological metagenomes</taxon>
    </lineage>
</organism>
<protein>
    <submittedName>
        <fullName evidence="1">Uncharacterized protein</fullName>
    </submittedName>
</protein>
<evidence type="ECO:0000313" key="1">
    <source>
        <dbReference type="EMBL" id="VAW60948.1"/>
    </source>
</evidence>
<dbReference type="EMBL" id="UOFJ01000019">
    <property type="protein sequence ID" value="VAW60948.1"/>
    <property type="molecule type" value="Genomic_DNA"/>
</dbReference>
<name>A0A3B0WY44_9ZZZZ</name>
<reference evidence="1" key="1">
    <citation type="submission" date="2018-06" db="EMBL/GenBank/DDBJ databases">
        <authorList>
            <person name="Zhirakovskaya E."/>
        </authorList>
    </citation>
    <scope>NUCLEOTIDE SEQUENCE</scope>
</reference>
<accession>A0A3B0WY44</accession>
<sequence>MTGKFQRNRLITDLMACFAMNALALPALAHDPVFGLGPHVLFKGGVEIAPQVHISKAGEKEQAELDLELTYGLTGDWAAGVEIPYIARAPTDNASQANNGQGDLSLFSKYRFWREDGPGVQQSMSLAFKLKTDTGEREVSTGTTDAILGLSYGYEGRKWYRWAALRYRANGKNADGLQRGDKVLLDLAGGIRMKKTGYREPDTVWILELNTESAQANRLDGASVNNSGGSALFVSPGIFWTQRNFAIKAGVQIALLDSLTGNQPASDYRAKLVLEWHL</sequence>
<dbReference type="Pfam" id="PF13557">
    <property type="entry name" value="Phenol_MetA_deg"/>
    <property type="match status" value="1"/>
</dbReference>
<dbReference type="AlphaFoldDB" id="A0A3B0WY44"/>
<gene>
    <name evidence="1" type="ORF">MNBD_GAMMA10-249</name>
</gene>